<proteinExistence type="predicted"/>
<keyword evidence="11" id="KW-1185">Reference proteome</keyword>
<evidence type="ECO:0000256" key="1">
    <source>
        <dbReference type="ARBA" id="ARBA00004230"/>
    </source>
</evidence>
<evidence type="ECO:0000256" key="5">
    <source>
        <dbReference type="ARBA" id="ARBA00022846"/>
    </source>
</evidence>
<dbReference type="PANTHER" id="PTHR46613">
    <property type="entry name" value="RADIAL SPOKE HEAD 10 HOMOLOG B-RELATED"/>
    <property type="match status" value="1"/>
</dbReference>
<feature type="compositionally biased region" description="Polar residues" evidence="9">
    <location>
        <begin position="672"/>
        <end position="685"/>
    </location>
</feature>
<dbReference type="Proteomes" id="UP001488805">
    <property type="component" value="Unassembled WGS sequence"/>
</dbReference>
<evidence type="ECO:0000256" key="7">
    <source>
        <dbReference type="ARBA" id="ARBA00023212"/>
    </source>
</evidence>
<evidence type="ECO:0000256" key="2">
    <source>
        <dbReference type="ARBA" id="ARBA00004430"/>
    </source>
</evidence>
<feature type="region of interest" description="Disordered" evidence="9">
    <location>
        <begin position="18"/>
        <end position="39"/>
    </location>
</feature>
<dbReference type="GO" id="GO:0031514">
    <property type="term" value="C:motile cilium"/>
    <property type="evidence" value="ECO:0007669"/>
    <property type="project" value="UniProtKB-SubCell"/>
</dbReference>
<evidence type="ECO:0000313" key="10">
    <source>
        <dbReference type="EMBL" id="KAK9530621.1"/>
    </source>
</evidence>
<keyword evidence="5" id="KW-0282">Flagellum</keyword>
<gene>
    <name evidence="10" type="ORF">VZT92_012109</name>
</gene>
<dbReference type="PANTHER" id="PTHR46613:SF1">
    <property type="entry name" value="RADIAL SPOKE HEAD 10 HOMOLOG B-RELATED"/>
    <property type="match status" value="1"/>
</dbReference>
<evidence type="ECO:0000256" key="8">
    <source>
        <dbReference type="ARBA" id="ARBA00023273"/>
    </source>
</evidence>
<keyword evidence="7" id="KW-0206">Cytoskeleton</keyword>
<dbReference type="EMBL" id="JBCEZU010000100">
    <property type="protein sequence ID" value="KAK9530621.1"/>
    <property type="molecule type" value="Genomic_DNA"/>
</dbReference>
<evidence type="ECO:0000256" key="4">
    <source>
        <dbReference type="ARBA" id="ARBA00022737"/>
    </source>
</evidence>
<evidence type="ECO:0000256" key="9">
    <source>
        <dbReference type="SAM" id="MobiDB-lite"/>
    </source>
</evidence>
<evidence type="ECO:0000256" key="3">
    <source>
        <dbReference type="ARBA" id="ARBA00022490"/>
    </source>
</evidence>
<dbReference type="SMART" id="SM00698">
    <property type="entry name" value="MORN"/>
    <property type="match status" value="10"/>
</dbReference>
<keyword evidence="8" id="KW-0966">Cell projection</keyword>
<dbReference type="Gene3D" id="2.20.110.10">
    <property type="entry name" value="Histone H3 K4-specific methyltransferase SET7/9 N-terminal domain"/>
    <property type="match status" value="5"/>
</dbReference>
<sequence>MDNIQCALVYKATLNNKQGNEKTRGNAELPHTAEEREKGKLASCLRDVGQKQTDLQDEQPHNDDIHEYPTFLSLVVQRYEGETCEDQRHGEGVASFEGGHIYEGMFSKGLMDGRGVFTGADGLKYEGEFRCSMPMGKGTYTWPDGSSYKGEVYNGIRHGTGTYTWDGVSYTGQWDQAKRHGKGTVYYNQDRTSWYKGDWVSNTREGWGVRRYPSGNIYSGEWKNNLRHGEGTMRWLELGQQYVGMWQNGVQHGRGTHVWVMRRADGSQYSQSNRYTGDFVQGQRHGPGTLYYASGAICEEEWRRDEKHGQAKFTFEDGRVVEREYVDDQMMAHILNGDNAPTALPGSSIVRTDMPLNIERLLEKIPERKRGSELKQVEFVVLRHAAALRSAYSFYSRLGHAHSPDNTFQLSSLQFWRLLKDCNIHHHGITLTQMDHYTREDATPAEVHSPHTSILLHKLLSCLVIVAYHIYHKDAVSQNNLLAACFTKLMTDNILPNAKNVKGFLFRQPDCAVAAMSYSKKCWEVYQAYCKVNVTPRDDQTMTYRQLLWMFKDLHLLDTNLTTARLMQVITAESRDPGNLSACLDLEIIFLEFFEVLVGSAEVKCQRVPEGLEEDQSASSPDAEARRDVPEVISKQITNSPSQSVAAPVNCPITAELSSSTSVETGTSSDTAELSTAQDVPSQQDVKTEVTEKPQSAEQRSDEKGALTTGTEVELRNQTIHQFFNHFFFPAMEHYQLVSRKMDELRQETQRHIALAERQVEEGHQEADE</sequence>
<accession>A0AAW1F7Z5</accession>
<comment type="caution">
    <text evidence="10">The sequence shown here is derived from an EMBL/GenBank/DDBJ whole genome shotgun (WGS) entry which is preliminary data.</text>
</comment>
<reference evidence="10 11" key="1">
    <citation type="journal article" date="2024" name="Genome Biol. Evol.">
        <title>Chromosome-level genome assembly of the viviparous eelpout Zoarces viviparus.</title>
        <authorList>
            <person name="Fuhrmann N."/>
            <person name="Brasseur M.V."/>
            <person name="Bakowski C.E."/>
            <person name="Podsiadlowski L."/>
            <person name="Prost S."/>
            <person name="Krehenwinkel H."/>
            <person name="Mayer C."/>
        </authorList>
    </citation>
    <scope>NUCLEOTIDE SEQUENCE [LARGE SCALE GENOMIC DNA]</scope>
    <source>
        <strain evidence="10">NO-MEL_2022_Ind0_liver</strain>
    </source>
</reference>
<dbReference type="SUPFAM" id="SSF82185">
    <property type="entry name" value="Histone H3 K4-specific methyltransferase SET7/9 N-terminal domain"/>
    <property type="match status" value="2"/>
</dbReference>
<feature type="compositionally biased region" description="Low complexity" evidence="9">
    <location>
        <begin position="658"/>
        <end position="671"/>
    </location>
</feature>
<dbReference type="AlphaFoldDB" id="A0AAW1F7Z5"/>
<feature type="compositionally biased region" description="Basic and acidic residues" evidence="9">
    <location>
        <begin position="19"/>
        <end position="39"/>
    </location>
</feature>
<evidence type="ECO:0000313" key="11">
    <source>
        <dbReference type="Proteomes" id="UP001488805"/>
    </source>
</evidence>
<organism evidence="10 11">
    <name type="scientific">Zoarces viviparus</name>
    <name type="common">Viviparous eelpout</name>
    <name type="synonym">Blennius viviparus</name>
    <dbReference type="NCBI Taxonomy" id="48416"/>
    <lineage>
        <taxon>Eukaryota</taxon>
        <taxon>Metazoa</taxon>
        <taxon>Chordata</taxon>
        <taxon>Craniata</taxon>
        <taxon>Vertebrata</taxon>
        <taxon>Euteleostomi</taxon>
        <taxon>Actinopterygii</taxon>
        <taxon>Neopterygii</taxon>
        <taxon>Teleostei</taxon>
        <taxon>Neoteleostei</taxon>
        <taxon>Acanthomorphata</taxon>
        <taxon>Eupercaria</taxon>
        <taxon>Perciformes</taxon>
        <taxon>Cottioidei</taxon>
        <taxon>Zoarcales</taxon>
        <taxon>Zoarcidae</taxon>
        <taxon>Zoarcinae</taxon>
        <taxon>Zoarces</taxon>
    </lineage>
</organism>
<dbReference type="InterPro" id="IPR003409">
    <property type="entry name" value="MORN"/>
</dbReference>
<dbReference type="GO" id="GO:0005930">
    <property type="term" value="C:axoneme"/>
    <property type="evidence" value="ECO:0007669"/>
    <property type="project" value="UniProtKB-SubCell"/>
</dbReference>
<dbReference type="Pfam" id="PF02493">
    <property type="entry name" value="MORN"/>
    <property type="match status" value="9"/>
</dbReference>
<keyword evidence="3" id="KW-0963">Cytoplasm</keyword>
<keyword evidence="4" id="KW-0677">Repeat</keyword>
<evidence type="ECO:0000256" key="6">
    <source>
        <dbReference type="ARBA" id="ARBA00023069"/>
    </source>
</evidence>
<feature type="region of interest" description="Disordered" evidence="9">
    <location>
        <begin position="658"/>
        <end position="708"/>
    </location>
</feature>
<keyword evidence="6" id="KW-0969">Cilium</keyword>
<protein>
    <recommendedName>
        <fullName evidence="12">Radial spoke head 10 homolog B</fullName>
    </recommendedName>
</protein>
<name>A0AAW1F7Z5_ZOAVI</name>
<comment type="subcellular location">
    <subcellularLocation>
        <location evidence="1">Cell projection</location>
        <location evidence="1">Cilium</location>
        <location evidence="1">Flagellum</location>
    </subcellularLocation>
    <subcellularLocation>
        <location evidence="2">Cytoplasm</location>
        <location evidence="2">Cytoskeleton</location>
        <location evidence="2">Cilium axoneme</location>
    </subcellularLocation>
</comment>
<evidence type="ECO:0008006" key="12">
    <source>
        <dbReference type="Google" id="ProtNLM"/>
    </source>
</evidence>